<sequence>MKSVCPKTCRLCFPQFQWEQLKDYVEMTDFRPYTRICFDRYPDCAQYKRLCNVQQFYEVMTTQCAKTCRRCRPINIDTTPNFDIFQTGYGQ</sequence>
<reference evidence="2" key="1">
    <citation type="submission" date="2022-11" db="UniProtKB">
        <authorList>
            <consortium name="WormBaseParasite"/>
        </authorList>
    </citation>
    <scope>IDENTIFICATION</scope>
</reference>
<dbReference type="WBParaSite" id="JU765_v2.g7830.t1">
    <property type="protein sequence ID" value="JU765_v2.g7830.t1"/>
    <property type="gene ID" value="JU765_v2.g7830"/>
</dbReference>
<protein>
    <submittedName>
        <fullName evidence="2">ShKT domain-containing protein</fullName>
    </submittedName>
</protein>
<accession>A0AC34RLF4</accession>
<evidence type="ECO:0000313" key="1">
    <source>
        <dbReference type="Proteomes" id="UP000887576"/>
    </source>
</evidence>
<dbReference type="Proteomes" id="UP000887576">
    <property type="component" value="Unplaced"/>
</dbReference>
<evidence type="ECO:0000313" key="2">
    <source>
        <dbReference type="WBParaSite" id="JU765_v2.g7830.t1"/>
    </source>
</evidence>
<organism evidence="1 2">
    <name type="scientific">Panagrolaimus sp. JU765</name>
    <dbReference type="NCBI Taxonomy" id="591449"/>
    <lineage>
        <taxon>Eukaryota</taxon>
        <taxon>Metazoa</taxon>
        <taxon>Ecdysozoa</taxon>
        <taxon>Nematoda</taxon>
        <taxon>Chromadorea</taxon>
        <taxon>Rhabditida</taxon>
        <taxon>Tylenchina</taxon>
        <taxon>Panagrolaimomorpha</taxon>
        <taxon>Panagrolaimoidea</taxon>
        <taxon>Panagrolaimidae</taxon>
        <taxon>Panagrolaimus</taxon>
    </lineage>
</organism>
<proteinExistence type="predicted"/>
<name>A0AC34RLF4_9BILA</name>